<accession>A0A0V1G4I9</accession>
<keyword evidence="2" id="KW-1185">Reference proteome</keyword>
<sequence>MKIAVALGESLRRISFTNCSCQSTLAREPRMNAMSTTTNTTSTTITGPSGAELEVAWPVKHDQAPSSRKCEKDTRARNFVHAKPTLFRRLIDPFRCRCRRSNQLGK</sequence>
<evidence type="ECO:0000313" key="2">
    <source>
        <dbReference type="Proteomes" id="UP000054995"/>
    </source>
</evidence>
<dbReference type="AlphaFoldDB" id="A0A0V1G4I9"/>
<dbReference type="EMBL" id="JYDT01000003">
    <property type="protein sequence ID" value="KRY93255.1"/>
    <property type="molecule type" value="Genomic_DNA"/>
</dbReference>
<name>A0A0V1G4I9_TRIPS</name>
<gene>
    <name evidence="1" type="ORF">T4D_530</name>
</gene>
<comment type="caution">
    <text evidence="1">The sequence shown here is derived from an EMBL/GenBank/DDBJ whole genome shotgun (WGS) entry which is preliminary data.</text>
</comment>
<evidence type="ECO:0000313" key="1">
    <source>
        <dbReference type="EMBL" id="KRY93255.1"/>
    </source>
</evidence>
<reference evidence="1 2" key="1">
    <citation type="submission" date="2015-01" db="EMBL/GenBank/DDBJ databases">
        <title>Evolution of Trichinella species and genotypes.</title>
        <authorList>
            <person name="Korhonen P.K."/>
            <person name="Edoardo P."/>
            <person name="Giuseppe L.R."/>
            <person name="Gasser R.B."/>
        </authorList>
    </citation>
    <scope>NUCLEOTIDE SEQUENCE [LARGE SCALE GENOMIC DNA]</scope>
    <source>
        <strain evidence="1">ISS470</strain>
    </source>
</reference>
<dbReference type="Proteomes" id="UP000054995">
    <property type="component" value="Unassembled WGS sequence"/>
</dbReference>
<organism evidence="1 2">
    <name type="scientific">Trichinella pseudospiralis</name>
    <name type="common">Parasitic roundworm</name>
    <dbReference type="NCBI Taxonomy" id="6337"/>
    <lineage>
        <taxon>Eukaryota</taxon>
        <taxon>Metazoa</taxon>
        <taxon>Ecdysozoa</taxon>
        <taxon>Nematoda</taxon>
        <taxon>Enoplea</taxon>
        <taxon>Dorylaimia</taxon>
        <taxon>Trichinellida</taxon>
        <taxon>Trichinellidae</taxon>
        <taxon>Trichinella</taxon>
    </lineage>
</organism>
<proteinExistence type="predicted"/>
<protein>
    <submittedName>
        <fullName evidence="1">Uncharacterized protein</fullName>
    </submittedName>
</protein>